<dbReference type="EMBL" id="JARBJD010000010">
    <property type="protein sequence ID" value="KAK2962653.1"/>
    <property type="molecule type" value="Genomic_DNA"/>
</dbReference>
<dbReference type="Gene3D" id="3.30.420.10">
    <property type="entry name" value="Ribonuclease H-like superfamily/Ribonuclease H"/>
    <property type="match status" value="1"/>
</dbReference>
<organism evidence="1 2">
    <name type="scientific">Blattamonas nauphoetae</name>
    <dbReference type="NCBI Taxonomy" id="2049346"/>
    <lineage>
        <taxon>Eukaryota</taxon>
        <taxon>Metamonada</taxon>
        <taxon>Preaxostyla</taxon>
        <taxon>Oxymonadida</taxon>
        <taxon>Blattamonas</taxon>
    </lineage>
</organism>
<keyword evidence="2" id="KW-1185">Reference proteome</keyword>
<evidence type="ECO:0008006" key="3">
    <source>
        <dbReference type="Google" id="ProtNLM"/>
    </source>
</evidence>
<evidence type="ECO:0000313" key="2">
    <source>
        <dbReference type="Proteomes" id="UP001281761"/>
    </source>
</evidence>
<gene>
    <name evidence="1" type="ORF">BLNAU_2486</name>
</gene>
<protein>
    <recommendedName>
        <fullName evidence="3">Transposase</fullName>
    </recommendedName>
</protein>
<comment type="caution">
    <text evidence="1">The sequence shown here is derived from an EMBL/GenBank/DDBJ whole genome shotgun (WGS) entry which is preliminary data.</text>
</comment>
<proteinExistence type="predicted"/>
<dbReference type="InterPro" id="IPR036397">
    <property type="entry name" value="RNaseH_sf"/>
</dbReference>
<sequence>MSSAVFVLKLDWLEMSTLLHRSGWPLFDSESAAELFLRQQWTTAKEAITFIVEFQQSKSLRRLPYDVISKITGCTTNAISKAKHGPYYKRVEEKKGTVLSRASKEELLTRIENDSAIQEPWTLNDIYNFAREHSKKTSIDPSWPYAFVPDNADRICYVQVNPRSETRMAVSTFLLDRYIEKLEKELTGTHPAMTINADEMGYQYKKDSFTQYVVTSVKFKSQSMHYPIKESEQKMSVMGAISLYGQMLPIYISFRDDTVINSLYSHGLDKNPLVKWDHSEKGVDNVRFHLNEKCVGQLRDNGIQTLTLVPNSTHLTQPLHVSTFGILKKTLSKLRLAKGEGDLGDLVDCMVSAFQTACTQENIRGAFRFAGIGLSFTNDGPVPQLDTTNLQKIRTQSELDH</sequence>
<accession>A0ABQ9YFU7</accession>
<reference evidence="1 2" key="1">
    <citation type="journal article" date="2022" name="bioRxiv">
        <title>Genomics of Preaxostyla Flagellates Illuminates Evolutionary Transitions and the Path Towards Mitochondrial Loss.</title>
        <authorList>
            <person name="Novak L.V.F."/>
            <person name="Treitli S.C."/>
            <person name="Pyrih J."/>
            <person name="Halakuc P."/>
            <person name="Pipaliya S.V."/>
            <person name="Vacek V."/>
            <person name="Brzon O."/>
            <person name="Soukal P."/>
            <person name="Eme L."/>
            <person name="Dacks J.B."/>
            <person name="Karnkowska A."/>
            <person name="Elias M."/>
            <person name="Hampl V."/>
        </authorList>
    </citation>
    <scope>NUCLEOTIDE SEQUENCE [LARGE SCALE GENOMIC DNA]</scope>
    <source>
        <strain evidence="1">NAU3</strain>
        <tissue evidence="1">Gut</tissue>
    </source>
</reference>
<evidence type="ECO:0000313" key="1">
    <source>
        <dbReference type="EMBL" id="KAK2962653.1"/>
    </source>
</evidence>
<name>A0ABQ9YFU7_9EUKA</name>
<dbReference type="Proteomes" id="UP001281761">
    <property type="component" value="Unassembled WGS sequence"/>
</dbReference>